<comment type="caution">
    <text evidence="2">The sequence shown here is derived from an EMBL/GenBank/DDBJ whole genome shotgun (WGS) entry which is preliminary data.</text>
</comment>
<dbReference type="EMBL" id="AACANT010000010">
    <property type="protein sequence ID" value="EAJ7667895.1"/>
    <property type="molecule type" value="Genomic_DNA"/>
</dbReference>
<keyword evidence="2" id="KW-0808">Transferase</keyword>
<evidence type="ECO:0000259" key="1">
    <source>
        <dbReference type="Pfam" id="PF01973"/>
    </source>
</evidence>
<accession>A0A5T0DPL5</accession>
<name>A0A5T0DPL5_CAMCO</name>
<sequence length="608" mass="71091">MTILEKNIQALLSGVNEPLGNKLLNFIQNKTCSRFNIDENLNIYDKTHNVFMYENLEEELNFFYQSILEKTPRYPFVCIYGIGNALLIKNLAKHYKHLFVFESEIELFILALSTIDLSEELCSGKIYLVDIKEERVNLQLRILFDQNDMFLWLNIYEMFINHKFYEKYYYEEILNTDKIIYENINLVIRNLDPDSKISLSCYENFYKNIPLMLKNIPFKRIIDERKGLFESCIVVCAGPSLQKQIPLLKQYQENFVIFCVDGAYPLLVKNNIIPDYVLNLDFEEYPLKFFKEVNPENKTLFILSASTHPSVVDYLYKKQIPLSIALNDNLPYQNLHIDEFGYLEFGTHVGHACYALAIALKFKNIIIIGQDLSYDKQGNSHFDSFDLGSDIDATLNIPTLKTIAYGGLGEVLTHLAWDDYKRKLEDLFARNLELNFFNATEGGARIEFAKELDFKSCCKKFANLNNKSNKYLPKTLTTNRGAKILNKILATFKREKQNTLICLEHAIRLNDVLKIILASDRKFPIDFLKNTYESIAKFEIFLEENSFLNDGVLKGVIFHKGKLLSEVIVSKIEDEREYLLIYLTFYKQWLEIFICRFQLKCDIYNFLV</sequence>
<gene>
    <name evidence="2" type="ORF">A9459_08585</name>
</gene>
<feature type="domain" description="6-hydroxymethylpterin diphosphokinase MptE-like" evidence="1">
    <location>
        <begin position="203"/>
        <end position="376"/>
    </location>
</feature>
<dbReference type="PANTHER" id="PTHR41786:SF1">
    <property type="entry name" value="6-HYDROXYMETHYLPTERIN DIPHOSPHOKINASE MPTE-LIKE DOMAIN-CONTAINING PROTEIN"/>
    <property type="match status" value="1"/>
</dbReference>
<dbReference type="Pfam" id="PF01973">
    <property type="entry name" value="MptE-like"/>
    <property type="match status" value="1"/>
</dbReference>
<dbReference type="InterPro" id="IPR002826">
    <property type="entry name" value="MptE-like"/>
</dbReference>
<dbReference type="AlphaFoldDB" id="A0A5T0DPL5"/>
<dbReference type="GO" id="GO:0016740">
    <property type="term" value="F:transferase activity"/>
    <property type="evidence" value="ECO:0007669"/>
    <property type="project" value="UniProtKB-KW"/>
</dbReference>
<proteinExistence type="predicted"/>
<dbReference type="PANTHER" id="PTHR41786">
    <property type="entry name" value="MOTILITY ACCESSORY FACTOR MAF"/>
    <property type="match status" value="1"/>
</dbReference>
<organism evidence="2">
    <name type="scientific">Campylobacter coli</name>
    <dbReference type="NCBI Taxonomy" id="195"/>
    <lineage>
        <taxon>Bacteria</taxon>
        <taxon>Pseudomonadati</taxon>
        <taxon>Campylobacterota</taxon>
        <taxon>Epsilonproteobacteria</taxon>
        <taxon>Campylobacterales</taxon>
        <taxon>Campylobacteraceae</taxon>
        <taxon>Campylobacter</taxon>
    </lineage>
</organism>
<evidence type="ECO:0000313" key="2">
    <source>
        <dbReference type="EMBL" id="EAJ7667895.1"/>
    </source>
</evidence>
<protein>
    <submittedName>
        <fullName evidence="2">Motility associated factor glycosyltransferase family protein</fullName>
    </submittedName>
</protein>
<reference evidence="2" key="1">
    <citation type="submission" date="2018-05" db="EMBL/GenBank/DDBJ databases">
        <authorList>
            <consortium name="PulseNet: The National Subtyping Network for Foodborne Disease Surveillance"/>
            <person name="Tarr C.L."/>
            <person name="Trees E."/>
            <person name="Katz L.S."/>
            <person name="Carleton-Romer H.A."/>
            <person name="Stroika S."/>
            <person name="Kucerova Z."/>
            <person name="Roache K.F."/>
            <person name="Sabol A.L."/>
            <person name="Besser J."/>
            <person name="Gerner-Smidt P."/>
        </authorList>
    </citation>
    <scope>NUCLEOTIDE SEQUENCE</scope>
    <source>
        <strain evidence="2">2015D-0222</strain>
    </source>
</reference>